<evidence type="ECO:0000256" key="2">
    <source>
        <dbReference type="SAM" id="MobiDB-lite"/>
    </source>
</evidence>
<name>A0A6G1IRR0_9PLEO</name>
<feature type="coiled-coil region" evidence="1">
    <location>
        <begin position="5"/>
        <end position="64"/>
    </location>
</feature>
<dbReference type="Proteomes" id="UP000799291">
    <property type="component" value="Unassembled WGS sequence"/>
</dbReference>
<accession>A0A6G1IRR0</accession>
<evidence type="ECO:0000256" key="1">
    <source>
        <dbReference type="SAM" id="Coils"/>
    </source>
</evidence>
<organism evidence="3 4">
    <name type="scientific">Lentithecium fluviatile CBS 122367</name>
    <dbReference type="NCBI Taxonomy" id="1168545"/>
    <lineage>
        <taxon>Eukaryota</taxon>
        <taxon>Fungi</taxon>
        <taxon>Dikarya</taxon>
        <taxon>Ascomycota</taxon>
        <taxon>Pezizomycotina</taxon>
        <taxon>Dothideomycetes</taxon>
        <taxon>Pleosporomycetidae</taxon>
        <taxon>Pleosporales</taxon>
        <taxon>Massarineae</taxon>
        <taxon>Lentitheciaceae</taxon>
        <taxon>Lentithecium</taxon>
    </lineage>
</organism>
<keyword evidence="1" id="KW-0175">Coiled coil</keyword>
<proteinExistence type="predicted"/>
<dbReference type="AlphaFoldDB" id="A0A6G1IRR0"/>
<reference evidence="3" key="1">
    <citation type="journal article" date="2020" name="Stud. Mycol.">
        <title>101 Dothideomycetes genomes: a test case for predicting lifestyles and emergence of pathogens.</title>
        <authorList>
            <person name="Haridas S."/>
            <person name="Albert R."/>
            <person name="Binder M."/>
            <person name="Bloem J."/>
            <person name="Labutti K."/>
            <person name="Salamov A."/>
            <person name="Andreopoulos B."/>
            <person name="Baker S."/>
            <person name="Barry K."/>
            <person name="Bills G."/>
            <person name="Bluhm B."/>
            <person name="Cannon C."/>
            <person name="Castanera R."/>
            <person name="Culley D."/>
            <person name="Daum C."/>
            <person name="Ezra D."/>
            <person name="Gonzalez J."/>
            <person name="Henrissat B."/>
            <person name="Kuo A."/>
            <person name="Liang C."/>
            <person name="Lipzen A."/>
            <person name="Lutzoni F."/>
            <person name="Magnuson J."/>
            <person name="Mondo S."/>
            <person name="Nolan M."/>
            <person name="Ohm R."/>
            <person name="Pangilinan J."/>
            <person name="Park H.-J."/>
            <person name="Ramirez L."/>
            <person name="Alfaro M."/>
            <person name="Sun H."/>
            <person name="Tritt A."/>
            <person name="Yoshinaga Y."/>
            <person name="Zwiers L.-H."/>
            <person name="Turgeon B."/>
            <person name="Goodwin S."/>
            <person name="Spatafora J."/>
            <person name="Crous P."/>
            <person name="Grigoriev I."/>
        </authorList>
    </citation>
    <scope>NUCLEOTIDE SEQUENCE</scope>
    <source>
        <strain evidence="3">CBS 122367</strain>
    </source>
</reference>
<feature type="region of interest" description="Disordered" evidence="2">
    <location>
        <begin position="194"/>
        <end position="213"/>
    </location>
</feature>
<evidence type="ECO:0000313" key="3">
    <source>
        <dbReference type="EMBL" id="KAF2680660.1"/>
    </source>
</evidence>
<protein>
    <submittedName>
        <fullName evidence="3">Uncharacterized protein</fullName>
    </submittedName>
</protein>
<gene>
    <name evidence="3" type="ORF">K458DRAFT_392702</name>
</gene>
<evidence type="ECO:0000313" key="4">
    <source>
        <dbReference type="Proteomes" id="UP000799291"/>
    </source>
</evidence>
<dbReference type="EMBL" id="MU005595">
    <property type="protein sequence ID" value="KAF2680660.1"/>
    <property type="molecule type" value="Genomic_DNA"/>
</dbReference>
<feature type="region of interest" description="Disordered" evidence="2">
    <location>
        <begin position="141"/>
        <end position="178"/>
    </location>
</feature>
<sequence>MNECIGNLQQEIKELNDELQVVQLESMGYGNMDIGTANQNEEELAELKEQNERLLSELQQERIKSTETAWLQEKLEEIERGRAKREKEVADVLKHNTRLSLELQEEKARSSEIKLLQSRLQETENSSAKCEAQRIKAQDALREETAKSSEISAEKEKVEAELEQEKQKNHGLKKENGDLKDELQKFREALQRQEEEAQVVASPRPESKRIPNSTPYKSRVLDCICCHYWNQSICQDDRDISNAFKRVHSQRDLERNTDVVHILSEYTTYDTTSIEIQCLIINDGFRSISFQIPASSLDNFIERLKKQEESVRSCIVERHEGRFRCKIVTTQNAGDLILMSKTGRIFFASEHVLAEFLTRVHGLEETHLERVGHIEGKRKRYGPLVEQLRKKEKTWRDVNFRRGEGEA</sequence>
<keyword evidence="4" id="KW-1185">Reference proteome</keyword>